<dbReference type="Proteomes" id="UP000271241">
    <property type="component" value="Unassembled WGS sequence"/>
</dbReference>
<dbReference type="OrthoDB" id="288590at2759"/>
<reference evidence="4" key="1">
    <citation type="journal article" date="2018" name="Nat. Microbiol.">
        <title>Leveraging single-cell genomics to expand the fungal tree of life.</title>
        <authorList>
            <person name="Ahrendt S.R."/>
            <person name="Quandt C.A."/>
            <person name="Ciobanu D."/>
            <person name="Clum A."/>
            <person name="Salamov A."/>
            <person name="Andreopoulos B."/>
            <person name="Cheng J.F."/>
            <person name="Woyke T."/>
            <person name="Pelin A."/>
            <person name="Henrissat B."/>
            <person name="Reynolds N.K."/>
            <person name="Benny G.L."/>
            <person name="Smith M.E."/>
            <person name="James T.Y."/>
            <person name="Grigoriev I.V."/>
        </authorList>
    </citation>
    <scope>NUCLEOTIDE SEQUENCE [LARGE SCALE GENOMIC DNA]</scope>
    <source>
        <strain evidence="4">RSA 1356</strain>
    </source>
</reference>
<dbReference type="PRINTS" id="PR00682">
    <property type="entry name" value="IPNSYNTHASE"/>
</dbReference>
<evidence type="ECO:0000259" key="1">
    <source>
        <dbReference type="Pfam" id="PF03171"/>
    </source>
</evidence>
<dbReference type="InterPro" id="IPR050231">
    <property type="entry name" value="Iron_ascorbate_oxido_reductase"/>
</dbReference>
<feature type="domain" description="Isopenicillin N synthase-like Fe(2+) 2OG dioxygenase" evidence="1">
    <location>
        <begin position="202"/>
        <end position="288"/>
    </location>
</feature>
<evidence type="ECO:0000313" key="4">
    <source>
        <dbReference type="Proteomes" id="UP000271241"/>
    </source>
</evidence>
<evidence type="ECO:0008006" key="5">
    <source>
        <dbReference type="Google" id="ProtNLM"/>
    </source>
</evidence>
<dbReference type="Pfam" id="PF03171">
    <property type="entry name" value="2OG-FeII_Oxy"/>
    <property type="match status" value="1"/>
</dbReference>
<dbReference type="SUPFAM" id="SSF51197">
    <property type="entry name" value="Clavaminate synthase-like"/>
    <property type="match status" value="1"/>
</dbReference>
<dbReference type="InterPro" id="IPR027443">
    <property type="entry name" value="IPNS-like_sf"/>
</dbReference>
<feature type="domain" description="Non-haem dioxygenase N-terminal" evidence="2">
    <location>
        <begin position="6"/>
        <end position="106"/>
    </location>
</feature>
<keyword evidence="4" id="KW-1185">Reference proteome</keyword>
<dbReference type="InterPro" id="IPR044861">
    <property type="entry name" value="IPNS-like_FE2OG_OXY"/>
</dbReference>
<dbReference type="AlphaFoldDB" id="A0A4P9XHS2"/>
<dbReference type="STRING" id="78915.A0A4P9XHS2"/>
<dbReference type="EMBL" id="KZ993197">
    <property type="protein sequence ID" value="RKP05254.1"/>
    <property type="molecule type" value="Genomic_DNA"/>
</dbReference>
<evidence type="ECO:0000313" key="3">
    <source>
        <dbReference type="EMBL" id="RKP05254.1"/>
    </source>
</evidence>
<proteinExistence type="predicted"/>
<accession>A0A4P9XHS2</accession>
<protein>
    <recommendedName>
        <fullName evidence="5">Fe2OG dioxygenase domain-containing protein</fullName>
    </recommendedName>
</protein>
<name>A0A4P9XHS2_9FUNG</name>
<dbReference type="Gene3D" id="2.60.120.330">
    <property type="entry name" value="B-lactam Antibiotic, Isopenicillin N Synthase, Chain"/>
    <property type="match status" value="1"/>
</dbReference>
<sequence>MTATSLPVVDFGAYLNPESSPEQRHAVACALDEACCNLGCFYLINHGVPQELCDAVRDYGRQFFQLSMEEKRRHSVSSVFRGYLHFDDEFAKGKMHQCEKIGFYPPVNCYCAGNASDADATLPSAMPPTAPDVLGDQDSWPSNEFRAVTEEYQRHMMRLHEHLFEAVANGLGIDEAERRWMKHPVLSTQFTWYQALTEEDTKEDRVSMVPHADPCCFTFLNQDHEAESHQMLGCGGRWYSIKPLPGAFIVSTGSVFNLWTSDRYPETMRRVIHLSKEPLISVATFIEPSFDNVVKPLPEFAKFRNPAEYTPSMYGSHVLDVLNDYIDW</sequence>
<dbReference type="PANTHER" id="PTHR47990">
    <property type="entry name" value="2-OXOGLUTARATE (2OG) AND FE(II)-DEPENDENT OXYGENASE SUPERFAMILY PROTEIN-RELATED"/>
    <property type="match status" value="1"/>
</dbReference>
<dbReference type="InterPro" id="IPR026992">
    <property type="entry name" value="DIOX_N"/>
</dbReference>
<dbReference type="Pfam" id="PF14226">
    <property type="entry name" value="DIOX_N"/>
    <property type="match status" value="1"/>
</dbReference>
<evidence type="ECO:0000259" key="2">
    <source>
        <dbReference type="Pfam" id="PF14226"/>
    </source>
</evidence>
<organism evidence="3 4">
    <name type="scientific">Thamnocephalis sphaerospora</name>
    <dbReference type="NCBI Taxonomy" id="78915"/>
    <lineage>
        <taxon>Eukaryota</taxon>
        <taxon>Fungi</taxon>
        <taxon>Fungi incertae sedis</taxon>
        <taxon>Zoopagomycota</taxon>
        <taxon>Zoopagomycotina</taxon>
        <taxon>Zoopagomycetes</taxon>
        <taxon>Zoopagales</taxon>
        <taxon>Sigmoideomycetaceae</taxon>
        <taxon>Thamnocephalis</taxon>
    </lineage>
</organism>
<gene>
    <name evidence="3" type="ORF">THASP1DRAFT_32909</name>
</gene>